<keyword evidence="1" id="KW-0175">Coiled coil</keyword>
<reference evidence="2" key="1">
    <citation type="submission" date="2020-04" db="EMBL/GenBank/DDBJ databases">
        <authorList>
            <person name="Chiriac C."/>
            <person name="Salcher M."/>
            <person name="Ghai R."/>
            <person name="Kavagutti S V."/>
        </authorList>
    </citation>
    <scope>NUCLEOTIDE SEQUENCE</scope>
</reference>
<gene>
    <name evidence="5" type="ORF">UFOVP1026_37</name>
    <name evidence="6" type="ORF">UFOVP1180_21</name>
    <name evidence="7" type="ORF">UFOVP1629_35</name>
    <name evidence="2" type="ORF">UFOVP527_27</name>
    <name evidence="3" type="ORF">UFOVP855_50</name>
    <name evidence="4" type="ORF">UFOVP954_24</name>
</gene>
<evidence type="ECO:0000313" key="7">
    <source>
        <dbReference type="EMBL" id="CAB4220454.1"/>
    </source>
</evidence>
<proteinExistence type="predicted"/>
<protein>
    <submittedName>
        <fullName evidence="2">Phage P22-like portal protein</fullName>
    </submittedName>
</protein>
<evidence type="ECO:0000313" key="6">
    <source>
        <dbReference type="EMBL" id="CAB4188417.1"/>
    </source>
</evidence>
<dbReference type="EMBL" id="LR796809">
    <property type="protein sequence ID" value="CAB4167787.1"/>
    <property type="molecule type" value="Genomic_DNA"/>
</dbReference>
<dbReference type="Pfam" id="PF16510">
    <property type="entry name" value="P22_portal"/>
    <property type="match status" value="1"/>
</dbReference>
<evidence type="ECO:0000313" key="2">
    <source>
        <dbReference type="EMBL" id="CAB4148753.1"/>
    </source>
</evidence>
<dbReference type="EMBL" id="LR796511">
    <property type="protein sequence ID" value="CAB4148753.1"/>
    <property type="molecule type" value="Genomic_DNA"/>
</dbReference>
<evidence type="ECO:0000313" key="4">
    <source>
        <dbReference type="EMBL" id="CAB4173583.1"/>
    </source>
</evidence>
<evidence type="ECO:0000256" key="1">
    <source>
        <dbReference type="SAM" id="Coils"/>
    </source>
</evidence>
<name>A0A6J5MUF7_9CAUD</name>
<accession>A0A6J5MUF7</accession>
<dbReference type="EMBL" id="LR796903">
    <property type="protein sequence ID" value="CAB4173583.1"/>
    <property type="molecule type" value="Genomic_DNA"/>
</dbReference>
<evidence type="ECO:0000313" key="3">
    <source>
        <dbReference type="EMBL" id="CAB4167787.1"/>
    </source>
</evidence>
<dbReference type="InterPro" id="IPR032427">
    <property type="entry name" value="P22_portal"/>
</dbReference>
<organism evidence="2">
    <name type="scientific">uncultured Caudovirales phage</name>
    <dbReference type="NCBI Taxonomy" id="2100421"/>
    <lineage>
        <taxon>Viruses</taxon>
        <taxon>Duplodnaviria</taxon>
        <taxon>Heunggongvirae</taxon>
        <taxon>Uroviricota</taxon>
        <taxon>Caudoviricetes</taxon>
        <taxon>Peduoviridae</taxon>
        <taxon>Maltschvirus</taxon>
        <taxon>Maltschvirus maltsch</taxon>
    </lineage>
</organism>
<dbReference type="EMBL" id="LR797123">
    <property type="protein sequence ID" value="CAB4188417.1"/>
    <property type="molecule type" value="Genomic_DNA"/>
</dbReference>
<evidence type="ECO:0000313" key="5">
    <source>
        <dbReference type="EMBL" id="CAB4179168.1"/>
    </source>
</evidence>
<dbReference type="EMBL" id="LR797494">
    <property type="protein sequence ID" value="CAB4220454.1"/>
    <property type="molecule type" value="Genomic_DNA"/>
</dbReference>
<sequence length="695" mass="78445">MILSSETKLEVIRKNIDSAYLYFQRNYQRFDFFKRMIYETTLTDNQKAFLAALNRPIAEFNLYNAYIARLVGEFTKIDPTLNVKQEPAIKEEVDLVKMKLAQAHIHYIIHEFNQNSGGKETYKDSLGGGFGVVRIRTDYSHPMSMQQCIKMEKCDPCMVGFDPMARLPHKGDGRYSFELFPLAIEDAKIRYPNADFDSLKGMSSQGPFRWSVNGVDGSQSVIICEFFEKRKKHVQIVQLSDGRIMPKSQYKKILESWNAFAVPPEQVGEPRWTTQETIWRYEICGNTILKSTPTDWCYLPHVFFDGDSTMLREETSGSVYQFTRPAIYNARGIQDLKNSSGIALLNHLENMLQSKWVVKKESIPEEQDYIDAITNIQSVNTVVVNAYSENNPNQPIPEPIREVVQQPAPPEVMGAFNSAEQTFQAIQGGFSSNLGKDSSNLSGKAIIEAASQDNAAALPFIDGYLKGLEWCGVVMLDLLPKYILGERSIPVRLPNGETKTVIINPKNTKTFDFSPYSLNLTIEPGFSFQVQQDKTAQQIIGFSQAMPGFGQFMNSTFGMPILLQNMTMKNANELQEAFKMYSKQQEEAQKKAAQQPNPEMLIGQAEMLKAQADMIRAQADAKRKAAESEVAAAKVMVDQQRVDNESIETTIKATQEEIKDAMSREKDKADLVGKNIENVQKLLEIGRGNQNDQGI</sequence>
<feature type="coiled-coil region" evidence="1">
    <location>
        <begin position="637"/>
        <end position="664"/>
    </location>
</feature>
<dbReference type="EMBL" id="LR796975">
    <property type="protein sequence ID" value="CAB4179168.1"/>
    <property type="molecule type" value="Genomic_DNA"/>
</dbReference>